<organism evidence="3 4">
    <name type="scientific">Halomonas halophila</name>
    <dbReference type="NCBI Taxonomy" id="29573"/>
    <lineage>
        <taxon>Bacteria</taxon>
        <taxon>Pseudomonadati</taxon>
        <taxon>Pseudomonadota</taxon>
        <taxon>Gammaproteobacteria</taxon>
        <taxon>Oceanospirillales</taxon>
        <taxon>Halomonadaceae</taxon>
        <taxon>Halomonas</taxon>
    </lineage>
</organism>
<reference evidence="3 4" key="1">
    <citation type="submission" date="2019-07" db="EMBL/GenBank/DDBJ databases">
        <title>Whole genome shotgun sequence of Halomonas halophila NBRC 102604.</title>
        <authorList>
            <person name="Hosoyama A."/>
            <person name="Uohara A."/>
            <person name="Ohji S."/>
            <person name="Ichikawa N."/>
        </authorList>
    </citation>
    <scope>NUCLEOTIDE SEQUENCE [LARGE SCALE GENOMIC DNA]</scope>
    <source>
        <strain evidence="3 4">NBRC 102604</strain>
    </source>
</reference>
<dbReference type="Proteomes" id="UP000321121">
    <property type="component" value="Unassembled WGS sequence"/>
</dbReference>
<dbReference type="EC" id="4.3.2.7" evidence="1"/>
<dbReference type="RefSeq" id="WP_046079089.1">
    <property type="nucleotide sequence ID" value="NZ_BJUS01000009.1"/>
</dbReference>
<dbReference type="InterPro" id="IPR036568">
    <property type="entry name" value="GGCT-like_sf"/>
</dbReference>
<name>A0ABQ0U4E1_9GAMM</name>
<evidence type="ECO:0000313" key="4">
    <source>
        <dbReference type="Proteomes" id="UP000321121"/>
    </source>
</evidence>
<proteinExistence type="predicted"/>
<dbReference type="InterPro" id="IPR006840">
    <property type="entry name" value="ChaC"/>
</dbReference>
<dbReference type="EMBL" id="BJUS01000009">
    <property type="protein sequence ID" value="GEK72598.1"/>
    <property type="molecule type" value="Genomic_DNA"/>
</dbReference>
<dbReference type="CDD" id="cd06661">
    <property type="entry name" value="GGCT_like"/>
    <property type="match status" value="1"/>
</dbReference>
<accession>A0ABQ0U4E1</accession>
<dbReference type="InterPro" id="IPR013024">
    <property type="entry name" value="GGCT-like"/>
</dbReference>
<comment type="caution">
    <text evidence="3">The sequence shown here is derived from an EMBL/GenBank/DDBJ whole genome shotgun (WGS) entry which is preliminary data.</text>
</comment>
<protein>
    <recommendedName>
        <fullName evidence="1">glutathione-specific gamma-glutamylcyclotransferase</fullName>
        <ecNumber evidence="1">4.3.2.7</ecNumber>
    </recommendedName>
</protein>
<evidence type="ECO:0000256" key="2">
    <source>
        <dbReference type="ARBA" id="ARBA00023239"/>
    </source>
</evidence>
<dbReference type="Pfam" id="PF04752">
    <property type="entry name" value="ChaC"/>
    <property type="match status" value="1"/>
</dbReference>
<gene>
    <name evidence="3" type="ORF">HHA04nite_11420</name>
</gene>
<dbReference type="SUPFAM" id="SSF110857">
    <property type="entry name" value="Gamma-glutamyl cyclotransferase-like"/>
    <property type="match status" value="1"/>
</dbReference>
<sequence>MALDTTALNRRMTHFDDHDDLWLFGYGSLIWKADFPYLERRPARIHGWVRRFWQGSHDHRGTPEAPGRVATLIAEEGATCLGMAYRITPETLRPLDVREKNGYLRELTPLHFEDGTTAMGLTYLATADNAAFLGAAPLDDMARQIAGAEGPSGPNRDYLLHLETALAELGVTETHVSELARRVRLAGEPDRCDTGRPEDDTLRVQ</sequence>
<dbReference type="Gene3D" id="3.10.490.10">
    <property type="entry name" value="Gamma-glutamyl cyclotransferase-like"/>
    <property type="match status" value="1"/>
</dbReference>
<evidence type="ECO:0000256" key="1">
    <source>
        <dbReference type="ARBA" id="ARBA00012344"/>
    </source>
</evidence>
<evidence type="ECO:0000313" key="3">
    <source>
        <dbReference type="EMBL" id="GEK72598.1"/>
    </source>
</evidence>
<keyword evidence="4" id="KW-1185">Reference proteome</keyword>
<keyword evidence="2" id="KW-0456">Lyase</keyword>
<dbReference type="PANTHER" id="PTHR12192">
    <property type="entry name" value="CATION TRANSPORT PROTEIN CHAC-RELATED"/>
    <property type="match status" value="1"/>
</dbReference>
<dbReference type="PANTHER" id="PTHR12192:SF2">
    <property type="entry name" value="GLUTATHIONE-SPECIFIC GAMMA-GLUTAMYLCYCLOTRANSFERASE 2"/>
    <property type="match status" value="1"/>
</dbReference>